<dbReference type="EMBL" id="SSHH01000003">
    <property type="protein sequence ID" value="TIX49710.1"/>
    <property type="molecule type" value="Genomic_DNA"/>
</dbReference>
<dbReference type="AlphaFoldDB" id="A0A4V6UGA5"/>
<keyword evidence="3" id="KW-1185">Reference proteome</keyword>
<name>A0A4V6UGA5_9SPHN</name>
<feature type="domain" description="MAP3K TRAFs-binding" evidence="1">
    <location>
        <begin position="11"/>
        <end position="171"/>
    </location>
</feature>
<dbReference type="Proteomes" id="UP000309389">
    <property type="component" value="Unassembled WGS sequence"/>
</dbReference>
<dbReference type="InterPro" id="IPR025136">
    <property type="entry name" value="MAP3K_TRAF-bd"/>
</dbReference>
<proteinExistence type="predicted"/>
<sequence length="491" mass="51999">MNLSTLRNVQRLARSGDTERAWRLFEASGLASAADNADALSLKGRLTKDRALKAAGEERSALFGQAQSAYLAAAALRPATYPLINAATIALLAGNREEAQKTAALILAMLDSGEHEPETEYWLKATRAEACLLHGRIDDARKALADAVRAAPAAWEDHASTLRQFRLILETLGEPSEWLDTLRPPASLHFNGIIHLAPDHDEVVHAIEDAVAELAPGFGFGPLAAGSDIIAAEAIVRGGGELHVVLPASIDAFRRESVGILGEDWIDRFDRLLETATTVETLPDLDEVSEAGIKLANQVAMGLAIRQARMLETHAYALRIGVSETGQPAARLLDEAWQAQGFPIHRLDAERVPPRSAPVPAFTSEAILVLPTSAAVEALVAAGGKVADRLGGQTAVSFADPVIAARAAMEVATVRDVPIGGDYVAFDPSAAGPERFDMAQLVANAATPGRVLLSRTMALSLALRGPEFDCESLGDIATAHGDVTLNVLISC</sequence>
<protein>
    <submittedName>
        <fullName evidence="2">DUF4071 domain-containing protein</fullName>
    </submittedName>
</protein>
<comment type="caution">
    <text evidence="2">The sequence shown here is derived from an EMBL/GenBank/DDBJ whole genome shotgun (WGS) entry which is preliminary data.</text>
</comment>
<reference evidence="2 3" key="1">
    <citation type="submission" date="2019-04" db="EMBL/GenBank/DDBJ databases">
        <title>Altererythrobacter aquimixticola sp. nov., isolated from sediment of junction between the ocean and a freshwater spring.</title>
        <authorList>
            <person name="Yoon J.-H."/>
        </authorList>
    </citation>
    <scope>NUCLEOTIDE SEQUENCE [LARGE SCALE GENOMIC DNA]</scope>
    <source>
        <strain evidence="2 3">SSKS-13</strain>
    </source>
</reference>
<accession>A0A4V6UGA5</accession>
<evidence type="ECO:0000259" key="1">
    <source>
        <dbReference type="Pfam" id="PF13281"/>
    </source>
</evidence>
<organism evidence="2 3">
    <name type="scientific">Alteraurantiacibacter aquimixticola</name>
    <dbReference type="NCBI Taxonomy" id="2489173"/>
    <lineage>
        <taxon>Bacteria</taxon>
        <taxon>Pseudomonadati</taxon>
        <taxon>Pseudomonadota</taxon>
        <taxon>Alphaproteobacteria</taxon>
        <taxon>Sphingomonadales</taxon>
        <taxon>Erythrobacteraceae</taxon>
        <taxon>Alteraurantiacibacter</taxon>
    </lineage>
</organism>
<evidence type="ECO:0000313" key="2">
    <source>
        <dbReference type="EMBL" id="TIX49710.1"/>
    </source>
</evidence>
<dbReference type="Pfam" id="PF13281">
    <property type="entry name" value="MAP3K_TRAF_bd"/>
    <property type="match status" value="1"/>
</dbReference>
<gene>
    <name evidence="2" type="ORF">E5222_12920</name>
</gene>
<dbReference type="RefSeq" id="WP_136694187.1">
    <property type="nucleotide sequence ID" value="NZ_SSHH01000003.1"/>
</dbReference>
<evidence type="ECO:0000313" key="3">
    <source>
        <dbReference type="Proteomes" id="UP000309389"/>
    </source>
</evidence>
<dbReference type="OrthoDB" id="2974768at2"/>